<evidence type="ECO:0000313" key="2">
    <source>
        <dbReference type="Proteomes" id="UP000221538"/>
    </source>
</evidence>
<accession>A0A292ZJJ1</accession>
<comment type="caution">
    <text evidence="1">The sequence shown here is derived from an EMBL/GenBank/DDBJ whole genome shotgun (WGS) entry which is preliminary data.</text>
</comment>
<protein>
    <submittedName>
        <fullName evidence="1">Uncharacterized protein</fullName>
    </submittedName>
</protein>
<reference evidence="1 2" key="2">
    <citation type="journal article" date="2013" name="Environ. Sci. Technol.">
        <title>The 4-tert-butylphenol-utilizing bacterium Sphingobium fuliginis OMI can degrade bisphenols via phenolic ring hydroxylation and meta-cleavage pathway.</title>
        <authorList>
            <person name="Ogata Y."/>
            <person name="Goda S."/>
            <person name="Toyama T."/>
            <person name="Sei K."/>
            <person name="Ike M."/>
        </authorList>
    </citation>
    <scope>NUCLEOTIDE SEQUENCE [LARGE SCALE GENOMIC DNA]</scope>
    <source>
        <strain evidence="1 2">OMI</strain>
    </source>
</reference>
<reference evidence="1 2" key="1">
    <citation type="journal article" date="2013" name="Biodegradation">
        <title>Occurrence of 4-tert-butylphenol (4-t-BP) biodegradation in an aquatic sample caused by the presence of Spirodela polyrrhiza and isolation of a 4-t-BP-utilizing bacterium.</title>
        <authorList>
            <person name="Ogata Y."/>
            <person name="Toyama T."/>
            <person name="Yu N."/>
            <person name="Wang X."/>
            <person name="Sei K."/>
            <person name="Ike M."/>
        </authorList>
    </citation>
    <scope>NUCLEOTIDE SEQUENCE [LARGE SCALE GENOMIC DNA]</scope>
    <source>
        <strain evidence="1 2">OMI</strain>
    </source>
</reference>
<gene>
    <name evidence="1" type="ORF">SFOMI_3507</name>
</gene>
<organism evidence="1 2">
    <name type="scientific">Sphingobium fuliginis (strain ATCC 27551)</name>
    <dbReference type="NCBI Taxonomy" id="336203"/>
    <lineage>
        <taxon>Bacteria</taxon>
        <taxon>Pseudomonadati</taxon>
        <taxon>Pseudomonadota</taxon>
        <taxon>Alphaproteobacteria</taxon>
        <taxon>Sphingomonadales</taxon>
        <taxon>Sphingomonadaceae</taxon>
        <taxon>Sphingobium</taxon>
    </lineage>
</organism>
<sequence length="37" mass="3947">MGDAVAQYTQVAQVPRDHTALYAFGLKDGSQALPEVV</sequence>
<dbReference type="AlphaFoldDB" id="A0A292ZJJ1"/>
<dbReference type="EMBL" id="BEWI01000032">
    <property type="protein sequence ID" value="GAY22945.1"/>
    <property type="molecule type" value="Genomic_DNA"/>
</dbReference>
<name>A0A292ZJJ1_SPHSA</name>
<proteinExistence type="predicted"/>
<dbReference type="Proteomes" id="UP000221538">
    <property type="component" value="Unassembled WGS sequence"/>
</dbReference>
<evidence type="ECO:0000313" key="1">
    <source>
        <dbReference type="EMBL" id="GAY22945.1"/>
    </source>
</evidence>